<proteinExistence type="predicted"/>
<evidence type="ECO:0000313" key="2">
    <source>
        <dbReference type="EMBL" id="CAD1822230.1"/>
    </source>
</evidence>
<organism evidence="2">
    <name type="scientific">Ananas comosus var. bracteatus</name>
    <name type="common">red pineapple</name>
    <dbReference type="NCBI Taxonomy" id="296719"/>
    <lineage>
        <taxon>Eukaryota</taxon>
        <taxon>Viridiplantae</taxon>
        <taxon>Streptophyta</taxon>
        <taxon>Embryophyta</taxon>
        <taxon>Tracheophyta</taxon>
        <taxon>Spermatophyta</taxon>
        <taxon>Magnoliopsida</taxon>
        <taxon>Liliopsida</taxon>
        <taxon>Poales</taxon>
        <taxon>Bromeliaceae</taxon>
        <taxon>Bromelioideae</taxon>
        <taxon>Ananas</taxon>
    </lineage>
</organism>
<dbReference type="PANTHER" id="PTHR37214">
    <property type="entry name" value="CYTOMEGALOVIRUS UL139 PROTEIN"/>
    <property type="match status" value="1"/>
</dbReference>
<dbReference type="AlphaFoldDB" id="A0A6V7NUF0"/>
<dbReference type="PANTHER" id="PTHR37214:SF2">
    <property type="entry name" value="CYTOMEGALOVIRUS UL139 PROTEIN"/>
    <property type="match status" value="1"/>
</dbReference>
<dbReference type="EMBL" id="LR862142">
    <property type="protein sequence ID" value="CAD1822230.1"/>
    <property type="molecule type" value="Genomic_DNA"/>
</dbReference>
<name>A0A6V7NUF0_ANACO</name>
<accession>A0A6V7NUF0</accession>
<dbReference type="Pfam" id="PF12507">
    <property type="entry name" value="HCMV_UL139"/>
    <property type="match status" value="1"/>
</dbReference>
<dbReference type="InterPro" id="IPR021042">
    <property type="entry name" value="Herpes_UL139_cytomegalovirus"/>
</dbReference>
<feature type="coiled-coil region" evidence="1">
    <location>
        <begin position="67"/>
        <end position="101"/>
    </location>
</feature>
<evidence type="ECO:0000256" key="1">
    <source>
        <dbReference type="SAM" id="Coils"/>
    </source>
</evidence>
<sequence length="259" mass="30028">MALPSTFEERLQQMEVTLSQRLSLLQIEKDLQVAKSQLLATKLSSLRRMEQRRLLLERSRAELGFRILAARSEIDALEARYHAAAREIRAVKGEIEEVELRGKERDRWYETKRLEMEEFKEMRTRFVAESREEVERLRNLVAELKSTLKDLQSKDGCSANAEIEAAEAKKSHLLAEKEKLDQKLASAYRFRTLLQKQIQKMFCSQNKEGEINARMAIDGAEGDQENKATDHDKEEEVVVEVDVKGFFFFLRFGGEVMAI</sequence>
<protein>
    <submittedName>
        <fullName evidence="2">Uncharacterized protein</fullName>
    </submittedName>
</protein>
<gene>
    <name evidence="2" type="ORF">CB5_LOCUS5441</name>
</gene>
<reference evidence="2" key="1">
    <citation type="submission" date="2020-07" db="EMBL/GenBank/DDBJ databases">
        <authorList>
            <person name="Lin J."/>
        </authorList>
    </citation>
    <scope>NUCLEOTIDE SEQUENCE</scope>
</reference>
<feature type="coiled-coil region" evidence="1">
    <location>
        <begin position="127"/>
        <end position="183"/>
    </location>
</feature>
<keyword evidence="1" id="KW-0175">Coiled coil</keyword>